<dbReference type="InterPro" id="IPR001584">
    <property type="entry name" value="Integrase_cat-core"/>
</dbReference>
<dbReference type="SUPFAM" id="SSF53098">
    <property type="entry name" value="Ribonuclease H-like"/>
    <property type="match status" value="1"/>
</dbReference>
<organism evidence="3 4">
    <name type="scientific">Trichonephila clavata</name>
    <name type="common">Joro spider</name>
    <name type="synonym">Nephila clavata</name>
    <dbReference type="NCBI Taxonomy" id="2740835"/>
    <lineage>
        <taxon>Eukaryota</taxon>
        <taxon>Metazoa</taxon>
        <taxon>Ecdysozoa</taxon>
        <taxon>Arthropoda</taxon>
        <taxon>Chelicerata</taxon>
        <taxon>Arachnida</taxon>
        <taxon>Araneae</taxon>
        <taxon>Araneomorphae</taxon>
        <taxon>Entelegynae</taxon>
        <taxon>Araneoidea</taxon>
        <taxon>Nephilidae</taxon>
        <taxon>Trichonephila</taxon>
    </lineage>
</organism>
<sequence>MSKRMAVVPEELATSYFSKTPDAGLHDIESKIENLLHASSYSDDAKAKLLSQLILKYRHMVSEPKPPVRVTIEEEIPKEKSAEVAERNISEDPIVRDIILSVPANFQKFIPAIVEKLKTRSYSWNELGELITDNQAVKHSNVIDLFSYLMRNVKKGLEPHGFAVFWKAINEIKIPTRWIGNQKLVQNLGGDTSLRESHNDDYVGMAAHASEETEEQEKEMERVLKATYYDFANPASFGGIKKLSKTTKVPYEKTKQFLSSQDPYSLHKGVRYKFLRRATLSYGINELWQCDLVDLKHLGKHNNGFRYLLTVIDVFSKYARVSALKMKTAEAVKNAFENLFQQAKPKNIQTDKGSEFYNSQLKSLFQRHSINHYSAEGWSDEVFRVTKVYFSHPTTFELQDLKSEAIKGRFYAEELQKISKRSDDYWRIEKVLKTKGIGRKKEYYVKWQGFDERFNSWVKEAWMRTKLARPIILTGAWEVGLSEIFVPRTWFNIGNHNNKYSITYEETKIIEKDYAEYDIGVKIEQGTADADVIEEINKSIEEKCGHFVAFSLDRKNINVHIAPNYELHLTAANAPRLLTMLNLPREDRIIRMSESFVFRKPSKTNKDNHLKIIARNLKRHFIIRTTRFNHKYTDLENMHHELFQHINFNLMQTGIGGAADFIFDFKVNKVEITVQKKSNSN</sequence>
<comment type="caution">
    <text evidence="3">The sequence shown here is derived from an EMBL/GenBank/DDBJ whole genome shotgun (WGS) entry which is preliminary data.</text>
</comment>
<dbReference type="PANTHER" id="PTHR46585:SF1">
    <property type="entry name" value="CHROMO DOMAIN-CONTAINING PROTEIN"/>
    <property type="match status" value="1"/>
</dbReference>
<accession>A0A8X6IC92</accession>
<dbReference type="GO" id="GO:0005694">
    <property type="term" value="C:chromosome"/>
    <property type="evidence" value="ECO:0007669"/>
    <property type="project" value="UniProtKB-ARBA"/>
</dbReference>
<dbReference type="CDD" id="cd00024">
    <property type="entry name" value="CD_CSD"/>
    <property type="match status" value="1"/>
</dbReference>
<dbReference type="InterPro" id="IPR016197">
    <property type="entry name" value="Chromo-like_dom_sf"/>
</dbReference>
<dbReference type="PANTHER" id="PTHR46585">
    <property type="entry name" value="INTEGRASE CORE DOMAIN CONTAINING PROTEIN"/>
    <property type="match status" value="1"/>
</dbReference>
<dbReference type="InterPro" id="IPR036397">
    <property type="entry name" value="RNaseH_sf"/>
</dbReference>
<name>A0A8X6IC92_TRICU</name>
<dbReference type="SMART" id="SM00298">
    <property type="entry name" value="CHROMO"/>
    <property type="match status" value="1"/>
</dbReference>
<dbReference type="GO" id="GO:0015074">
    <property type="term" value="P:DNA integration"/>
    <property type="evidence" value="ECO:0007669"/>
    <property type="project" value="InterPro"/>
</dbReference>
<dbReference type="Proteomes" id="UP000887116">
    <property type="component" value="Unassembled WGS sequence"/>
</dbReference>
<dbReference type="InterPro" id="IPR012337">
    <property type="entry name" value="RNaseH-like_sf"/>
</dbReference>
<dbReference type="OrthoDB" id="7680611at2759"/>
<dbReference type="Pfam" id="PF00665">
    <property type="entry name" value="rve"/>
    <property type="match status" value="1"/>
</dbReference>
<dbReference type="PROSITE" id="PS50013">
    <property type="entry name" value="CHROMO_2"/>
    <property type="match status" value="1"/>
</dbReference>
<evidence type="ECO:0000313" key="4">
    <source>
        <dbReference type="Proteomes" id="UP000887116"/>
    </source>
</evidence>
<dbReference type="SUPFAM" id="SSF54160">
    <property type="entry name" value="Chromo domain-like"/>
    <property type="match status" value="1"/>
</dbReference>
<keyword evidence="4" id="KW-1185">Reference proteome</keyword>
<proteinExistence type="predicted"/>
<dbReference type="AlphaFoldDB" id="A0A8X6IC92"/>
<dbReference type="Gene3D" id="2.40.50.40">
    <property type="match status" value="1"/>
</dbReference>
<dbReference type="InterPro" id="IPR000953">
    <property type="entry name" value="Chromo/chromo_shadow_dom"/>
</dbReference>
<dbReference type="Pfam" id="PF11717">
    <property type="entry name" value="Tudor-knot"/>
    <property type="match status" value="1"/>
</dbReference>
<dbReference type="PROSITE" id="PS50994">
    <property type="entry name" value="INTEGRASE"/>
    <property type="match status" value="1"/>
</dbReference>
<gene>
    <name evidence="3" type="primary">F54H12.3_52</name>
    <name evidence="3" type="ORF">TNCT_376551</name>
</gene>
<dbReference type="EMBL" id="BMAO01015493">
    <property type="protein sequence ID" value="GFR02070.1"/>
    <property type="molecule type" value="Genomic_DNA"/>
</dbReference>
<evidence type="ECO:0000259" key="2">
    <source>
        <dbReference type="PROSITE" id="PS50994"/>
    </source>
</evidence>
<feature type="domain" description="Chromo" evidence="1">
    <location>
        <begin position="426"/>
        <end position="461"/>
    </location>
</feature>
<reference evidence="3" key="1">
    <citation type="submission" date="2020-07" db="EMBL/GenBank/DDBJ databases">
        <title>Multicomponent nature underlies the extraordinary mechanical properties of spider dragline silk.</title>
        <authorList>
            <person name="Kono N."/>
            <person name="Nakamura H."/>
            <person name="Mori M."/>
            <person name="Yoshida Y."/>
            <person name="Ohtoshi R."/>
            <person name="Malay A.D."/>
            <person name="Moran D.A.P."/>
            <person name="Tomita M."/>
            <person name="Numata K."/>
            <person name="Arakawa K."/>
        </authorList>
    </citation>
    <scope>NUCLEOTIDE SEQUENCE</scope>
</reference>
<dbReference type="Gene3D" id="3.30.420.10">
    <property type="entry name" value="Ribonuclease H-like superfamily/Ribonuclease H"/>
    <property type="match status" value="1"/>
</dbReference>
<evidence type="ECO:0000259" key="1">
    <source>
        <dbReference type="PROSITE" id="PS50013"/>
    </source>
</evidence>
<evidence type="ECO:0000313" key="3">
    <source>
        <dbReference type="EMBL" id="GFR02070.1"/>
    </source>
</evidence>
<dbReference type="InterPro" id="IPR025995">
    <property type="entry name" value="Tudor-knot"/>
</dbReference>
<dbReference type="GO" id="GO:0003676">
    <property type="term" value="F:nucleic acid binding"/>
    <property type="evidence" value="ECO:0007669"/>
    <property type="project" value="InterPro"/>
</dbReference>
<feature type="domain" description="Integrase catalytic" evidence="2">
    <location>
        <begin position="277"/>
        <end position="373"/>
    </location>
</feature>
<protein>
    <submittedName>
        <fullName evidence="3">Uncharacterized transposon-derived protein F54H12.3</fullName>
    </submittedName>
</protein>